<name>A0ABT0Y048_9ACTN</name>
<keyword evidence="14" id="KW-1185">Reference proteome</keyword>
<dbReference type="PROSITE" id="PS50885">
    <property type="entry name" value="HAMP"/>
    <property type="match status" value="1"/>
</dbReference>
<dbReference type="InterPro" id="IPR050980">
    <property type="entry name" value="2C_sensor_his_kinase"/>
</dbReference>
<keyword evidence="4" id="KW-0808">Transferase</keyword>
<evidence type="ECO:0000256" key="1">
    <source>
        <dbReference type="ARBA" id="ARBA00000085"/>
    </source>
</evidence>
<evidence type="ECO:0000313" key="13">
    <source>
        <dbReference type="EMBL" id="MCM4079417.1"/>
    </source>
</evidence>
<keyword evidence="7" id="KW-0418">Kinase</keyword>
<keyword evidence="8" id="KW-0067">ATP-binding</keyword>
<keyword evidence="9 11" id="KW-1133">Transmembrane helix</keyword>
<protein>
    <recommendedName>
        <fullName evidence="2">histidine kinase</fullName>
        <ecNumber evidence="2">2.7.13.3</ecNumber>
    </recommendedName>
</protein>
<evidence type="ECO:0000256" key="7">
    <source>
        <dbReference type="ARBA" id="ARBA00022777"/>
    </source>
</evidence>
<evidence type="ECO:0000256" key="6">
    <source>
        <dbReference type="ARBA" id="ARBA00022741"/>
    </source>
</evidence>
<evidence type="ECO:0000313" key="14">
    <source>
        <dbReference type="Proteomes" id="UP001523216"/>
    </source>
</evidence>
<comment type="catalytic activity">
    <reaction evidence="1">
        <text>ATP + protein L-histidine = ADP + protein N-phospho-L-histidine.</text>
        <dbReference type="EC" id="2.7.13.3"/>
    </reaction>
</comment>
<dbReference type="Proteomes" id="UP001523216">
    <property type="component" value="Unassembled WGS sequence"/>
</dbReference>
<evidence type="ECO:0000256" key="10">
    <source>
        <dbReference type="ARBA" id="ARBA00023012"/>
    </source>
</evidence>
<evidence type="ECO:0000256" key="11">
    <source>
        <dbReference type="SAM" id="Phobius"/>
    </source>
</evidence>
<comment type="caution">
    <text evidence="13">The sequence shown here is derived from an EMBL/GenBank/DDBJ whole genome shotgun (WGS) entry which is preliminary data.</text>
</comment>
<feature type="domain" description="HAMP" evidence="12">
    <location>
        <begin position="642"/>
        <end position="679"/>
    </location>
</feature>
<feature type="transmembrane region" description="Helical" evidence="11">
    <location>
        <begin position="49"/>
        <end position="70"/>
    </location>
</feature>
<evidence type="ECO:0000256" key="4">
    <source>
        <dbReference type="ARBA" id="ARBA00022679"/>
    </source>
</evidence>
<dbReference type="EC" id="2.7.13.3" evidence="2"/>
<dbReference type="EMBL" id="JAMQOL010000022">
    <property type="protein sequence ID" value="MCM4079417.1"/>
    <property type="molecule type" value="Genomic_DNA"/>
</dbReference>
<keyword evidence="3" id="KW-0597">Phosphoprotein</keyword>
<sequence length="723" mass="76803">MTTVDTRVASPSGPETSVLSTDQLIAWRWRALSQQLPESGFPAGSHAPALVYLWTTMVIALATVLGFAVSDREDVPAAVRESQQDLMRKVAHSLALSVTAADDAFDQTAAALLAGAPVAAATIAGLTGEEASWAGVAVIQPSTRKVIAASAEPIPLNLIPNGLLPVGDTPVMTVEGPAVIRAQILGEDRMLVGVQRLLMRSLRLNADAQQGLYVLTPNGQNYLVQGVDAIPAEHRGELLRDLPGLGSSRSETIRIKEWSGRALVVSAAPVAETGFVVASAVVAAVTAGPSLFTGLVLGLAVTLTAIAAYVLMRAFLVAPLQHLLYQAKLDASGALTRTRRILRTQEAYRVAQALAVASGHRIHGRRWRPTVRQGLTLAALVAVIGPALAVTVAVVTPSATLPVQLNRDEESRVEAISNTLGNALDSGLRTVARLAPAPSLGRSQLDEALAANHRLRGVYLVEPDGSVTASAGRESLRSRQALPGRSGVLLDPEVDRLPVVYAYQVRTDGRAVVAEYDIDYLLGLVRSSDGRAVVADPGLRTILDSEGYRAFQPLRDTTMRTVAATALPGVTNSRAQDLDGRPALVAGAAITHPTAAHLEWVVVTDRKADTLPLPSLIERRWALLMVAAVVAVLVVALIWQFFIFVRPLRRLADAADRIGAGDFDEPIIPQRHDDVGAIAMCLEICRQVRHTGSARFGGAVRLRGSAANFTAVLPRPRRAKRES</sequence>
<dbReference type="Gene3D" id="6.10.340.10">
    <property type="match status" value="1"/>
</dbReference>
<keyword evidence="6" id="KW-0547">Nucleotide-binding</keyword>
<evidence type="ECO:0000256" key="5">
    <source>
        <dbReference type="ARBA" id="ARBA00022692"/>
    </source>
</evidence>
<keyword evidence="10" id="KW-0902">Two-component regulatory system</keyword>
<reference evidence="13 14" key="1">
    <citation type="submission" date="2022-06" db="EMBL/GenBank/DDBJ databases">
        <title>Actinoplanes abujensis sp. nov., isolated from Nigerian arid soil.</title>
        <authorList>
            <person name="Ding P."/>
        </authorList>
    </citation>
    <scope>NUCLEOTIDE SEQUENCE [LARGE SCALE GENOMIC DNA]</scope>
    <source>
        <strain evidence="14">TRM88002</strain>
    </source>
</reference>
<gene>
    <name evidence="13" type="ORF">LXN57_17735</name>
</gene>
<evidence type="ECO:0000256" key="3">
    <source>
        <dbReference type="ARBA" id="ARBA00022553"/>
    </source>
</evidence>
<proteinExistence type="predicted"/>
<feature type="transmembrane region" description="Helical" evidence="11">
    <location>
        <begin position="262"/>
        <end position="285"/>
    </location>
</feature>
<dbReference type="SUPFAM" id="SSF158472">
    <property type="entry name" value="HAMP domain-like"/>
    <property type="match status" value="1"/>
</dbReference>
<evidence type="ECO:0000256" key="9">
    <source>
        <dbReference type="ARBA" id="ARBA00022989"/>
    </source>
</evidence>
<feature type="transmembrane region" description="Helical" evidence="11">
    <location>
        <begin position="291"/>
        <end position="312"/>
    </location>
</feature>
<evidence type="ECO:0000256" key="8">
    <source>
        <dbReference type="ARBA" id="ARBA00022840"/>
    </source>
</evidence>
<dbReference type="InterPro" id="IPR003660">
    <property type="entry name" value="HAMP_dom"/>
</dbReference>
<dbReference type="RefSeq" id="WP_251799271.1">
    <property type="nucleotide sequence ID" value="NZ_JAMQOL010000022.1"/>
</dbReference>
<evidence type="ECO:0000259" key="12">
    <source>
        <dbReference type="PROSITE" id="PS50885"/>
    </source>
</evidence>
<dbReference type="Pfam" id="PF00672">
    <property type="entry name" value="HAMP"/>
    <property type="match status" value="1"/>
</dbReference>
<dbReference type="PANTHER" id="PTHR44936">
    <property type="entry name" value="SENSOR PROTEIN CREC"/>
    <property type="match status" value="1"/>
</dbReference>
<keyword evidence="11" id="KW-0472">Membrane</keyword>
<feature type="transmembrane region" description="Helical" evidence="11">
    <location>
        <begin position="621"/>
        <end position="645"/>
    </location>
</feature>
<dbReference type="CDD" id="cd06225">
    <property type="entry name" value="HAMP"/>
    <property type="match status" value="1"/>
</dbReference>
<accession>A0ABT0Y048</accession>
<organism evidence="13 14">
    <name type="scientific">Paractinoplanes hotanensis</name>
    <dbReference type="NCBI Taxonomy" id="2906497"/>
    <lineage>
        <taxon>Bacteria</taxon>
        <taxon>Bacillati</taxon>
        <taxon>Actinomycetota</taxon>
        <taxon>Actinomycetes</taxon>
        <taxon>Micromonosporales</taxon>
        <taxon>Micromonosporaceae</taxon>
        <taxon>Paractinoplanes</taxon>
    </lineage>
</organism>
<evidence type="ECO:0000256" key="2">
    <source>
        <dbReference type="ARBA" id="ARBA00012438"/>
    </source>
</evidence>
<keyword evidence="5 11" id="KW-0812">Transmembrane</keyword>
<feature type="transmembrane region" description="Helical" evidence="11">
    <location>
        <begin position="375"/>
        <end position="395"/>
    </location>
</feature>
<dbReference type="PANTHER" id="PTHR44936:SF9">
    <property type="entry name" value="SENSOR PROTEIN CREC"/>
    <property type="match status" value="1"/>
</dbReference>